<dbReference type="AlphaFoldDB" id="A0A8X6NBC4"/>
<feature type="region of interest" description="Disordered" evidence="1">
    <location>
        <begin position="1"/>
        <end position="38"/>
    </location>
</feature>
<dbReference type="Proteomes" id="UP000887013">
    <property type="component" value="Unassembled WGS sequence"/>
</dbReference>
<feature type="compositionally biased region" description="Acidic residues" evidence="1">
    <location>
        <begin position="14"/>
        <end position="23"/>
    </location>
</feature>
<proteinExistence type="predicted"/>
<comment type="caution">
    <text evidence="2">The sequence shown here is derived from an EMBL/GenBank/DDBJ whole genome shotgun (WGS) entry which is preliminary data.</text>
</comment>
<keyword evidence="3" id="KW-1185">Reference proteome</keyword>
<sequence>MNSRDGYRSGEGLPGEEEDDEDTAIEKKKPQEKKTNYNMTCDNSGEGCPPQMWQAIVPGPLCEVQIELRKIYAMRYFGKRESQGSYPLTDNQTTVAAKQRTLEACQYVLTYTAKYG</sequence>
<feature type="compositionally biased region" description="Basic and acidic residues" evidence="1">
    <location>
        <begin position="24"/>
        <end position="35"/>
    </location>
</feature>
<gene>
    <name evidence="2" type="ORF">NPIL_64461</name>
</gene>
<name>A0A8X6NBC4_NEPPI</name>
<dbReference type="EMBL" id="BMAW01102429">
    <property type="protein sequence ID" value="GFT04224.1"/>
    <property type="molecule type" value="Genomic_DNA"/>
</dbReference>
<protein>
    <submittedName>
        <fullName evidence="2">Uncharacterized protein</fullName>
    </submittedName>
</protein>
<organism evidence="2 3">
    <name type="scientific">Nephila pilipes</name>
    <name type="common">Giant wood spider</name>
    <name type="synonym">Nephila maculata</name>
    <dbReference type="NCBI Taxonomy" id="299642"/>
    <lineage>
        <taxon>Eukaryota</taxon>
        <taxon>Metazoa</taxon>
        <taxon>Ecdysozoa</taxon>
        <taxon>Arthropoda</taxon>
        <taxon>Chelicerata</taxon>
        <taxon>Arachnida</taxon>
        <taxon>Araneae</taxon>
        <taxon>Araneomorphae</taxon>
        <taxon>Entelegynae</taxon>
        <taxon>Araneoidea</taxon>
        <taxon>Nephilidae</taxon>
        <taxon>Nephila</taxon>
    </lineage>
</organism>
<reference evidence="2" key="1">
    <citation type="submission" date="2020-08" db="EMBL/GenBank/DDBJ databases">
        <title>Multicomponent nature underlies the extraordinary mechanical properties of spider dragline silk.</title>
        <authorList>
            <person name="Kono N."/>
            <person name="Nakamura H."/>
            <person name="Mori M."/>
            <person name="Yoshida Y."/>
            <person name="Ohtoshi R."/>
            <person name="Malay A.D."/>
            <person name="Moran D.A.P."/>
            <person name="Tomita M."/>
            <person name="Numata K."/>
            <person name="Arakawa K."/>
        </authorList>
    </citation>
    <scope>NUCLEOTIDE SEQUENCE</scope>
</reference>
<evidence type="ECO:0000313" key="2">
    <source>
        <dbReference type="EMBL" id="GFT04224.1"/>
    </source>
</evidence>
<evidence type="ECO:0000313" key="3">
    <source>
        <dbReference type="Proteomes" id="UP000887013"/>
    </source>
</evidence>
<evidence type="ECO:0000256" key="1">
    <source>
        <dbReference type="SAM" id="MobiDB-lite"/>
    </source>
</evidence>
<accession>A0A8X6NBC4</accession>